<gene>
    <name evidence="2" type="ORF">GDO54_008372</name>
</gene>
<keyword evidence="3" id="KW-1185">Reference proteome</keyword>
<name>A0AAV3ARI1_PYXAD</name>
<evidence type="ECO:0000313" key="2">
    <source>
        <dbReference type="EMBL" id="DBA27933.1"/>
    </source>
</evidence>
<proteinExistence type="predicted"/>
<dbReference type="AlphaFoldDB" id="A0AAV3ARI1"/>
<protein>
    <submittedName>
        <fullName evidence="2">Uncharacterized protein</fullName>
    </submittedName>
</protein>
<organism evidence="2 3">
    <name type="scientific">Pyxicephalus adspersus</name>
    <name type="common">African bullfrog</name>
    <dbReference type="NCBI Taxonomy" id="30357"/>
    <lineage>
        <taxon>Eukaryota</taxon>
        <taxon>Metazoa</taxon>
        <taxon>Chordata</taxon>
        <taxon>Craniata</taxon>
        <taxon>Vertebrata</taxon>
        <taxon>Euteleostomi</taxon>
        <taxon>Amphibia</taxon>
        <taxon>Batrachia</taxon>
        <taxon>Anura</taxon>
        <taxon>Neobatrachia</taxon>
        <taxon>Ranoidea</taxon>
        <taxon>Pyxicephalidae</taxon>
        <taxon>Pyxicephalinae</taxon>
        <taxon>Pyxicephalus</taxon>
    </lineage>
</organism>
<comment type="caution">
    <text evidence="2">The sequence shown here is derived from an EMBL/GenBank/DDBJ whole genome shotgun (WGS) entry which is preliminary data.</text>
</comment>
<accession>A0AAV3ARI1</accession>
<feature type="region of interest" description="Disordered" evidence="1">
    <location>
        <begin position="1"/>
        <end position="21"/>
    </location>
</feature>
<reference evidence="2" key="1">
    <citation type="thesis" date="2020" institute="ProQuest LLC" country="789 East Eisenhower Parkway, Ann Arbor, MI, USA">
        <title>Comparative Genomics and Chromosome Evolution.</title>
        <authorList>
            <person name="Mudd A.B."/>
        </authorList>
    </citation>
    <scope>NUCLEOTIDE SEQUENCE</scope>
    <source>
        <strain evidence="2">1538</strain>
        <tissue evidence="2">Blood</tissue>
    </source>
</reference>
<feature type="compositionally biased region" description="Polar residues" evidence="1">
    <location>
        <begin position="1"/>
        <end position="10"/>
    </location>
</feature>
<sequence>MYTKQKSSQVGRRDSPVSYQPGLKWDIKQGREPVIFAHSNQFAYKRHSNTGRLGRFISMTDIFSKVHGLLIPCPVYENVYIIQFYFTP</sequence>
<dbReference type="EMBL" id="DYDO01000003">
    <property type="protein sequence ID" value="DBA27933.1"/>
    <property type="molecule type" value="Genomic_DNA"/>
</dbReference>
<evidence type="ECO:0000313" key="3">
    <source>
        <dbReference type="Proteomes" id="UP001181693"/>
    </source>
</evidence>
<dbReference type="Proteomes" id="UP001181693">
    <property type="component" value="Unassembled WGS sequence"/>
</dbReference>
<evidence type="ECO:0000256" key="1">
    <source>
        <dbReference type="SAM" id="MobiDB-lite"/>
    </source>
</evidence>